<evidence type="ECO:0000313" key="2">
    <source>
        <dbReference type="Proteomes" id="UP000032841"/>
    </source>
</evidence>
<accession>W6QZV5</accession>
<dbReference type="AlphaFoldDB" id="W6QZV5"/>
<dbReference type="OrthoDB" id="6899227at2"/>
<proteinExistence type="predicted"/>
<dbReference type="Proteomes" id="UP000032841">
    <property type="component" value="Chromosome"/>
</dbReference>
<dbReference type="EMBL" id="HG916826">
    <property type="protein sequence ID" value="CDM42350.1"/>
    <property type="molecule type" value="Genomic_DNA"/>
</dbReference>
<dbReference type="RefSeq" id="WP_003463575.1">
    <property type="nucleotide sequence ID" value="NZ_HG916826.1"/>
</dbReference>
<gene>
    <name evidence="1" type="ORF">BN5_3808</name>
</gene>
<organism evidence="1 2">
    <name type="scientific">Ectopseudomonas oleovorans (strain CECT 5344)</name>
    <name type="common">Pseudomonas pseudoalcaligenes</name>
    <dbReference type="NCBI Taxonomy" id="1182590"/>
    <lineage>
        <taxon>Bacteria</taxon>
        <taxon>Pseudomonadati</taxon>
        <taxon>Pseudomonadota</taxon>
        <taxon>Gammaproteobacteria</taxon>
        <taxon>Pseudomonadales</taxon>
        <taxon>Pseudomonadaceae</taxon>
        <taxon>Ectopseudomonas</taxon>
    </lineage>
</organism>
<dbReference type="HOGENOM" id="CLU_2495504_0_0_6"/>
<reference evidence="1 2" key="1">
    <citation type="submission" date="2013-11" db="EMBL/GenBank/DDBJ databases">
        <title>Complete genome sequence of the cyanide-degrading bacterium Pseudomonas pseudoalcaligenes CECT 5344.</title>
        <authorList>
            <person name="Wibberg D."/>
            <person name="Puehler A."/>
            <person name="Schlueter A."/>
        </authorList>
    </citation>
    <scope>NUCLEOTIDE SEQUENCE [LARGE SCALE GENOMIC DNA]</scope>
    <source>
        <strain evidence="2">CECT 5344</strain>
    </source>
</reference>
<protein>
    <submittedName>
        <fullName evidence="1">Uncharacterized protein</fullName>
    </submittedName>
</protein>
<sequence length="86" mass="9483">MNVTELIEILKKFPADLEVVVEGYETGLDPIHLVKQADITRNPGLCGSKGFEDWDGEYALAGEIPGHTDNPRQAVAILGRRGHRRS</sequence>
<name>W6QZV5_ECTO5</name>
<evidence type="ECO:0000313" key="1">
    <source>
        <dbReference type="EMBL" id="CDM42350.1"/>
    </source>
</evidence>
<dbReference type="KEGG" id="ppse:BN5_3808"/>